<name>A0ACA9QB99_9GLOM</name>
<dbReference type="EMBL" id="CAJVQC010027652">
    <property type="protein sequence ID" value="CAG8737058.1"/>
    <property type="molecule type" value="Genomic_DNA"/>
</dbReference>
<protein>
    <submittedName>
        <fullName evidence="1">14430_t:CDS:1</fullName>
    </submittedName>
</protein>
<evidence type="ECO:0000313" key="1">
    <source>
        <dbReference type="EMBL" id="CAG8737058.1"/>
    </source>
</evidence>
<gene>
    <name evidence="1" type="ORF">RPERSI_LOCUS12764</name>
</gene>
<feature type="non-terminal residue" evidence="1">
    <location>
        <position position="225"/>
    </location>
</feature>
<accession>A0ACA9QB99</accession>
<organism evidence="1 2">
    <name type="scientific">Racocetra persica</name>
    <dbReference type="NCBI Taxonomy" id="160502"/>
    <lineage>
        <taxon>Eukaryota</taxon>
        <taxon>Fungi</taxon>
        <taxon>Fungi incertae sedis</taxon>
        <taxon>Mucoromycota</taxon>
        <taxon>Glomeromycotina</taxon>
        <taxon>Glomeromycetes</taxon>
        <taxon>Diversisporales</taxon>
        <taxon>Gigasporaceae</taxon>
        <taxon>Racocetra</taxon>
    </lineage>
</organism>
<keyword evidence="2" id="KW-1185">Reference proteome</keyword>
<evidence type="ECO:0000313" key="2">
    <source>
        <dbReference type="Proteomes" id="UP000789920"/>
    </source>
</evidence>
<sequence>MSSRNSRQIETKNTTKSLAPKKYVTRKEKRKARLFNRYVIVKQIKDQIRHLSKEIRGIPREDESIKSRIKWFTRLKEFTETSSADNLSLFENIYLNFEAKKKKSDAVITSLCQETNRLRAELSIGTNNYIVTNESSNESSKSGDEMDVSPASRAATSISSNHYQYLPKRIAADSTSNLLEQITETTSNQPLPVVNIVPENRAASDEPVEFSEQSTEESTKESSEE</sequence>
<dbReference type="Proteomes" id="UP000789920">
    <property type="component" value="Unassembled WGS sequence"/>
</dbReference>
<comment type="caution">
    <text evidence="1">The sequence shown here is derived from an EMBL/GenBank/DDBJ whole genome shotgun (WGS) entry which is preliminary data.</text>
</comment>
<reference evidence="1" key="1">
    <citation type="submission" date="2021-06" db="EMBL/GenBank/DDBJ databases">
        <authorList>
            <person name="Kallberg Y."/>
            <person name="Tangrot J."/>
            <person name="Rosling A."/>
        </authorList>
    </citation>
    <scope>NUCLEOTIDE SEQUENCE</scope>
    <source>
        <strain evidence="1">MA461A</strain>
    </source>
</reference>
<proteinExistence type="predicted"/>